<evidence type="ECO:0000259" key="1">
    <source>
        <dbReference type="SMART" id="SM00881"/>
    </source>
</evidence>
<dbReference type="PANTHER" id="PTHR42793:SF1">
    <property type="entry name" value="PEPTIDYL-LYSINE N-ACETYLTRANSFERASE PATZ"/>
    <property type="match status" value="1"/>
</dbReference>
<reference evidence="2" key="1">
    <citation type="submission" date="2017-02" db="EMBL/GenBank/DDBJ databases">
        <authorList>
            <person name="Regsiter A."/>
            <person name="William W."/>
        </authorList>
    </citation>
    <scope>NUCLEOTIDE SEQUENCE</scope>
    <source>
        <strain evidence="2">BdmA 4</strain>
    </source>
</reference>
<proteinExistence type="predicted"/>
<gene>
    <name evidence="2" type="ORF">SPIRO4BDMA_40273</name>
</gene>
<dbReference type="GO" id="GO:0005524">
    <property type="term" value="F:ATP binding"/>
    <property type="evidence" value="ECO:0007669"/>
    <property type="project" value="InterPro"/>
</dbReference>
<dbReference type="InterPro" id="IPR013815">
    <property type="entry name" value="ATP_grasp_subdomain_1"/>
</dbReference>
<dbReference type="Pfam" id="PF13607">
    <property type="entry name" value="Succ_CoA_lig"/>
    <property type="match status" value="1"/>
</dbReference>
<organism evidence="2">
    <name type="scientific">uncultured spirochete</name>
    <dbReference type="NCBI Taxonomy" id="156406"/>
    <lineage>
        <taxon>Bacteria</taxon>
        <taxon>Pseudomonadati</taxon>
        <taxon>Spirochaetota</taxon>
        <taxon>Spirochaetia</taxon>
        <taxon>Spirochaetales</taxon>
        <taxon>environmental samples</taxon>
    </lineage>
</organism>
<dbReference type="InterPro" id="IPR032875">
    <property type="entry name" value="Succ_CoA_lig_flav_dom"/>
</dbReference>
<dbReference type="SUPFAM" id="SSF56059">
    <property type="entry name" value="Glutathione synthetase ATP-binding domain-like"/>
    <property type="match status" value="1"/>
</dbReference>
<dbReference type="InterPro" id="IPR016102">
    <property type="entry name" value="Succinyl-CoA_synth-like"/>
</dbReference>
<dbReference type="SUPFAM" id="SSF52210">
    <property type="entry name" value="Succinyl-CoA synthetase domains"/>
    <property type="match status" value="2"/>
</dbReference>
<accession>A0A3P3XN79</accession>
<name>A0A3P3XN79_9SPIR</name>
<dbReference type="Gene3D" id="3.40.50.261">
    <property type="entry name" value="Succinyl-CoA synthetase domains"/>
    <property type="match status" value="2"/>
</dbReference>
<dbReference type="Gene3D" id="3.40.50.720">
    <property type="entry name" value="NAD(P)-binding Rossmann-like Domain"/>
    <property type="match status" value="1"/>
</dbReference>
<dbReference type="InterPro" id="IPR003781">
    <property type="entry name" value="CoA-bd"/>
</dbReference>
<dbReference type="SUPFAM" id="SSF51735">
    <property type="entry name" value="NAD(P)-binding Rossmann-fold domains"/>
    <property type="match status" value="1"/>
</dbReference>
<dbReference type="PANTHER" id="PTHR42793">
    <property type="entry name" value="COA BINDING DOMAIN CONTAINING PROTEIN"/>
    <property type="match status" value="1"/>
</dbReference>
<dbReference type="AlphaFoldDB" id="A0A3P3XN79"/>
<dbReference type="Gene3D" id="3.30.470.20">
    <property type="entry name" value="ATP-grasp fold, B domain"/>
    <property type="match status" value="1"/>
</dbReference>
<sequence length="811" mass="87050">MHNSQLHGNKLSADGKVLRDEALRIVARAKSEGRSALTELEGMALLSAMGIRTPKYWLVQSADEFLEKVRKSAQEIPKTKKGADGDTFSDASGGAFRVSGGGSARSPFPGAKAVVKIISPQILHKTEVQGVEIVENAAEAIAAALRRMESRFGGVPRDGFTVNEFVAFEPKLGHEMIFGYRFAPDFGPIVSFGPGGIYTEYLASKFKAGAANLMLSPRVSDQKTLETLLKENVVYGLLCAGLRNTKRELEPGALQEAIQHFLDAADALAAAGIGEFEVNPMVLSRAGELVALDCLVTLKDFSSMGLASDKDGLPVNMAQQTRPVQEIGRILKPASAAVIGVSEKNMNNGRIILRNLIENGFDTSRLYVVKPETESIDGCRCVPDIASLPEKVDLFVLVIPAAATPSTLADIARQDKAWTIIVIPGGLEEKSGSGAIVAEMHRALADARAQGKGPLINGGNCLGIRSVPGKYNTLFIPEYKLPMPKGKVEPLAMISQSGAFAVTRLSKHQNINPKYALTLGKQMDLTIGDYLDYLAQETELHVLAVYVEGFKPLDGEKTLEACRRISESGRSVILYRAGRTQAGAGAAASHTASIAGDYPVTKQLFAQAGAIVCDSLDEFDDAITLFTLLDGRKARGNRLAAVSNAGFECVAIADNLGGMKLSSFGETTRSALEEIFKKARIAEIVDIHNPVDLTPMAGDDAYDGAFRMALFDPDSDLGIVGIVPLTGMMNSLPANPSAHNEDITREDSLAVRYDKLVGETDKPFVAVVDAGPLYDPLCLELEKRGIVVFRTADRALKMLELWRKSPAGRSE</sequence>
<dbReference type="SMART" id="SM00881">
    <property type="entry name" value="CoA_binding"/>
    <property type="match status" value="1"/>
</dbReference>
<protein>
    <submittedName>
        <fullName evidence="2">Putative CoA-binding domain-containing protein</fullName>
    </submittedName>
</protein>
<dbReference type="Pfam" id="PF13380">
    <property type="entry name" value="CoA_binding_2"/>
    <property type="match status" value="1"/>
</dbReference>
<evidence type="ECO:0000313" key="2">
    <source>
        <dbReference type="EMBL" id="SLM17704.1"/>
    </source>
</evidence>
<dbReference type="InterPro" id="IPR036291">
    <property type="entry name" value="NAD(P)-bd_dom_sf"/>
</dbReference>
<dbReference type="Gene3D" id="3.30.1490.20">
    <property type="entry name" value="ATP-grasp fold, A domain"/>
    <property type="match status" value="1"/>
</dbReference>
<dbReference type="EMBL" id="FWDO01000004">
    <property type="protein sequence ID" value="SLM17704.1"/>
    <property type="molecule type" value="Genomic_DNA"/>
</dbReference>
<feature type="domain" description="CoA-binding" evidence="1">
    <location>
        <begin position="330"/>
        <end position="427"/>
    </location>
</feature>
<dbReference type="Pfam" id="PF13549">
    <property type="entry name" value="ATP-grasp_5"/>
    <property type="match status" value="1"/>
</dbReference>